<gene>
    <name evidence="1" type="ORF">E2605_04370</name>
</gene>
<dbReference type="Proteomes" id="UP000297861">
    <property type="component" value="Unassembled WGS sequence"/>
</dbReference>
<reference evidence="1 2" key="1">
    <citation type="submission" date="2019-03" db="EMBL/GenBank/DDBJ databases">
        <title>San Antonio Military Medical Center submission to MRSN (WRAIR), pending publication.</title>
        <authorList>
            <person name="Blyth D.M."/>
            <person name="Mccarthy S.L."/>
            <person name="Schall S.E."/>
            <person name="Stam J.A."/>
            <person name="Ong A.C."/>
            <person name="Mcgann P.T."/>
        </authorList>
    </citation>
    <scope>NUCLEOTIDE SEQUENCE [LARGE SCALE GENOMIC DNA]</scope>
    <source>
        <strain evidence="1 2">MRSN571793</strain>
    </source>
</reference>
<name>A0A4Y8L6D9_9BACT</name>
<comment type="caution">
    <text evidence="1">The sequence shown here is derived from an EMBL/GenBank/DDBJ whole genome shotgun (WGS) entry which is preliminary data.</text>
</comment>
<sequence length="137" mass="15939">MKYEKIGATLLIIFMVFGCHKKKENKEIPINYTSTSDTFLKKRIIECGDTASYQTLWYSYLDSPQPEEFLYYAMIMANKYNYPQAYYDVYLCLANTTDVDKLDDATKKIVVEYLVKASERGQDQASEVLEEIAKFSK</sequence>
<protein>
    <recommendedName>
        <fullName evidence="3">Sel1 repeat family protein</fullName>
    </recommendedName>
</protein>
<dbReference type="OrthoDB" id="1362573at2"/>
<dbReference type="AlphaFoldDB" id="A0A4Y8L6D9"/>
<accession>A0A4Y8L6D9</accession>
<proteinExistence type="predicted"/>
<organism evidence="1 2">
    <name type="scientific">Dysgonomonas capnocytophagoides</name>
    <dbReference type="NCBI Taxonomy" id="45254"/>
    <lineage>
        <taxon>Bacteria</taxon>
        <taxon>Pseudomonadati</taxon>
        <taxon>Bacteroidota</taxon>
        <taxon>Bacteroidia</taxon>
        <taxon>Bacteroidales</taxon>
        <taxon>Dysgonomonadaceae</taxon>
        <taxon>Dysgonomonas</taxon>
    </lineage>
</organism>
<keyword evidence="2" id="KW-1185">Reference proteome</keyword>
<evidence type="ECO:0000313" key="1">
    <source>
        <dbReference type="EMBL" id="TFD97857.1"/>
    </source>
</evidence>
<evidence type="ECO:0008006" key="3">
    <source>
        <dbReference type="Google" id="ProtNLM"/>
    </source>
</evidence>
<dbReference type="PROSITE" id="PS51257">
    <property type="entry name" value="PROKAR_LIPOPROTEIN"/>
    <property type="match status" value="1"/>
</dbReference>
<dbReference type="RefSeq" id="WP_134435629.1">
    <property type="nucleotide sequence ID" value="NZ_AP028867.1"/>
</dbReference>
<dbReference type="EMBL" id="SOML01000002">
    <property type="protein sequence ID" value="TFD97857.1"/>
    <property type="molecule type" value="Genomic_DNA"/>
</dbReference>
<evidence type="ECO:0000313" key="2">
    <source>
        <dbReference type="Proteomes" id="UP000297861"/>
    </source>
</evidence>